<dbReference type="PANTHER" id="PTHR30314:SF3">
    <property type="entry name" value="MITOCHONDRIAL DIVISION PROTEIN FSZA"/>
    <property type="match status" value="1"/>
</dbReference>
<dbReference type="RefSeq" id="WP_133206184.1">
    <property type="nucleotide sequence ID" value="NZ_SMRU01000030.1"/>
</dbReference>
<evidence type="ECO:0000256" key="5">
    <source>
        <dbReference type="HAMAP-Rule" id="MF_00909"/>
    </source>
</evidence>
<organism evidence="11 12">
    <name type="scientific">Arthrobacter terricola</name>
    <dbReference type="NCBI Taxonomy" id="2547396"/>
    <lineage>
        <taxon>Bacteria</taxon>
        <taxon>Bacillati</taxon>
        <taxon>Actinomycetota</taxon>
        <taxon>Actinomycetes</taxon>
        <taxon>Micrococcales</taxon>
        <taxon>Micrococcaceae</taxon>
        <taxon>Arthrobacter</taxon>
    </lineage>
</organism>
<comment type="subcellular location">
    <subcellularLocation>
        <location evidence="5">Cytoplasm</location>
    </subcellularLocation>
    <text evidence="5">Assembles at midcell at the inner surface of the cytoplasmic membrane.</text>
</comment>
<evidence type="ECO:0000256" key="4">
    <source>
        <dbReference type="ARBA" id="ARBA00023210"/>
    </source>
</evidence>
<evidence type="ECO:0000256" key="6">
    <source>
        <dbReference type="NCBIfam" id="TIGR00065"/>
    </source>
</evidence>
<accession>A0A4R5K8C8</accession>
<feature type="binding site" evidence="5">
    <location>
        <position position="136"/>
    </location>
    <ligand>
        <name>GTP</name>
        <dbReference type="ChEBI" id="CHEBI:37565"/>
    </ligand>
</feature>
<feature type="binding site" evidence="5">
    <location>
        <begin position="105"/>
        <end position="107"/>
    </location>
    <ligand>
        <name>GTP</name>
        <dbReference type="ChEBI" id="CHEBI:37565"/>
    </ligand>
</feature>
<evidence type="ECO:0000256" key="8">
    <source>
        <dbReference type="SAM" id="MobiDB-lite"/>
    </source>
</evidence>
<dbReference type="InterPro" id="IPR008280">
    <property type="entry name" value="Tub_FtsZ_C"/>
</dbReference>
<dbReference type="Pfam" id="PF00091">
    <property type="entry name" value="Tubulin"/>
    <property type="match status" value="1"/>
</dbReference>
<dbReference type="PROSITE" id="PS01135">
    <property type="entry name" value="FTSZ_2"/>
    <property type="match status" value="1"/>
</dbReference>
<protein>
    <recommendedName>
        <fullName evidence="5 6">Cell division protein FtsZ</fullName>
    </recommendedName>
</protein>
<dbReference type="SUPFAM" id="SSF55307">
    <property type="entry name" value="Tubulin C-terminal domain-like"/>
    <property type="match status" value="1"/>
</dbReference>
<sequence length="409" mass="41797">MAAPQNYLAVIKVVGIGGGGVNAVNRMIEVGLRGVEFIAINTDAQALLMSDADVKLDVGRELTRGLGAGANPDVGRQAAEDHADEIEEVLRGADMVFVTAGEGGGTGTGGAPVVARIARSLGALTIGVVTRPFTFEGRRRAGSAEAGIDALRDEVDTLIVIPNDRLLSISDRNVSVLDAFRSADQVLLSGVQGITDLITTPGLINLDFADVKSVMQGAGSALMGIGSARGEDRAVKAAELAIASPLLEASIDGAHGVLLSIQGGSDLGLFEINEAARLVQEVAHPEANIIFGAVIDDALGDEARVTVIAAGFDDVKATSPSMNQSSSQQGQHQAAPAPERPAAQAAAPAYPAPQHVGAGVGASGLSNWGQQRPSALPADSGFDVDLPAVVEPDLSGSRTDDLDVPDFLK</sequence>
<evidence type="ECO:0000313" key="11">
    <source>
        <dbReference type="EMBL" id="TDF91393.1"/>
    </source>
</evidence>
<evidence type="ECO:0000256" key="7">
    <source>
        <dbReference type="RuleBase" id="RU000631"/>
    </source>
</evidence>
<dbReference type="GO" id="GO:0005737">
    <property type="term" value="C:cytoplasm"/>
    <property type="evidence" value="ECO:0007669"/>
    <property type="project" value="UniProtKB-SubCell"/>
</dbReference>
<dbReference type="AlphaFoldDB" id="A0A4R5K8C8"/>
<dbReference type="GO" id="GO:0005525">
    <property type="term" value="F:GTP binding"/>
    <property type="evidence" value="ECO:0007669"/>
    <property type="project" value="UniProtKB-UniRule"/>
</dbReference>
<keyword evidence="5" id="KW-0963">Cytoplasm</keyword>
<dbReference type="Gene3D" id="3.40.50.1440">
    <property type="entry name" value="Tubulin/FtsZ, GTPase domain"/>
    <property type="match status" value="1"/>
</dbReference>
<evidence type="ECO:0000256" key="2">
    <source>
        <dbReference type="ARBA" id="ARBA00022741"/>
    </source>
</evidence>
<dbReference type="GO" id="GO:0051258">
    <property type="term" value="P:protein polymerization"/>
    <property type="evidence" value="ECO:0007669"/>
    <property type="project" value="UniProtKB-UniRule"/>
</dbReference>
<comment type="caution">
    <text evidence="11">The sequence shown here is derived from an EMBL/GenBank/DDBJ whole genome shotgun (WGS) entry which is preliminary data.</text>
</comment>
<dbReference type="GO" id="GO:0043093">
    <property type="term" value="P:FtsZ-dependent cytokinesis"/>
    <property type="evidence" value="ECO:0007669"/>
    <property type="project" value="UniProtKB-UniRule"/>
</dbReference>
<dbReference type="Pfam" id="PF12327">
    <property type="entry name" value="FtsZ_C"/>
    <property type="match status" value="1"/>
</dbReference>
<dbReference type="GO" id="GO:0003924">
    <property type="term" value="F:GTPase activity"/>
    <property type="evidence" value="ECO:0007669"/>
    <property type="project" value="UniProtKB-UniRule"/>
</dbReference>
<dbReference type="PANTHER" id="PTHR30314">
    <property type="entry name" value="CELL DIVISION PROTEIN FTSZ-RELATED"/>
    <property type="match status" value="1"/>
</dbReference>
<keyword evidence="12" id="KW-1185">Reference proteome</keyword>
<evidence type="ECO:0000259" key="9">
    <source>
        <dbReference type="SMART" id="SM00864"/>
    </source>
</evidence>
<keyword evidence="3 5" id="KW-0342">GTP-binding</keyword>
<dbReference type="InterPro" id="IPR000158">
    <property type="entry name" value="Cell_div_FtsZ"/>
</dbReference>
<dbReference type="InterPro" id="IPR020805">
    <property type="entry name" value="Cell_div_FtsZ_CS"/>
</dbReference>
<dbReference type="Proteomes" id="UP000295511">
    <property type="component" value="Unassembled WGS sequence"/>
</dbReference>
<dbReference type="Gene3D" id="3.30.1330.20">
    <property type="entry name" value="Tubulin/FtsZ, C-terminal domain"/>
    <property type="match status" value="1"/>
</dbReference>
<dbReference type="InterPro" id="IPR045061">
    <property type="entry name" value="FtsZ/CetZ"/>
</dbReference>
<dbReference type="GO" id="GO:0000917">
    <property type="term" value="P:division septum assembly"/>
    <property type="evidence" value="ECO:0007669"/>
    <property type="project" value="UniProtKB-KW"/>
</dbReference>
<keyword evidence="5 7" id="KW-0132">Cell division</keyword>
<feature type="binding site" evidence="5">
    <location>
        <position position="184"/>
    </location>
    <ligand>
        <name>GTP</name>
        <dbReference type="ChEBI" id="CHEBI:37565"/>
    </ligand>
</feature>
<feature type="domain" description="Tubulin/FtsZ GTPase" evidence="9">
    <location>
        <begin position="10"/>
        <end position="202"/>
    </location>
</feature>
<dbReference type="PRINTS" id="PR00423">
    <property type="entry name" value="CELLDVISFTSZ"/>
</dbReference>
<proteinExistence type="inferred from homology"/>
<evidence type="ECO:0000313" key="12">
    <source>
        <dbReference type="Proteomes" id="UP000295511"/>
    </source>
</evidence>
<dbReference type="SMART" id="SM00865">
    <property type="entry name" value="Tubulin_C"/>
    <property type="match status" value="1"/>
</dbReference>
<dbReference type="CDD" id="cd02201">
    <property type="entry name" value="FtsZ_type1"/>
    <property type="match status" value="1"/>
</dbReference>
<keyword evidence="2 5" id="KW-0547">Nucleotide-binding</keyword>
<dbReference type="HAMAP" id="MF_00909">
    <property type="entry name" value="FtsZ"/>
    <property type="match status" value="1"/>
</dbReference>
<dbReference type="GO" id="GO:0032153">
    <property type="term" value="C:cell division site"/>
    <property type="evidence" value="ECO:0007669"/>
    <property type="project" value="UniProtKB-UniRule"/>
</dbReference>
<feature type="region of interest" description="Disordered" evidence="8">
    <location>
        <begin position="318"/>
        <end position="383"/>
    </location>
</feature>
<dbReference type="FunFam" id="3.40.50.1440:FF:000001">
    <property type="entry name" value="Cell division protein FtsZ"/>
    <property type="match status" value="1"/>
</dbReference>
<feature type="binding site" evidence="5">
    <location>
        <position position="140"/>
    </location>
    <ligand>
        <name>GTP</name>
        <dbReference type="ChEBI" id="CHEBI:37565"/>
    </ligand>
</feature>
<feature type="compositionally biased region" description="Low complexity" evidence="8">
    <location>
        <begin position="319"/>
        <end position="354"/>
    </location>
</feature>
<comment type="subunit">
    <text evidence="5">Homodimer. Polymerizes to form a dynamic ring structure in a strictly GTP-dependent manner. Interacts directly with several other division proteins.</text>
</comment>
<comment type="similarity">
    <text evidence="1 5 7">Belongs to the FtsZ family.</text>
</comment>
<dbReference type="SUPFAM" id="SSF52490">
    <property type="entry name" value="Tubulin nucleotide-binding domain-like"/>
    <property type="match status" value="1"/>
</dbReference>
<evidence type="ECO:0000256" key="3">
    <source>
        <dbReference type="ARBA" id="ARBA00023134"/>
    </source>
</evidence>
<comment type="function">
    <text evidence="5 7">Essential cell division protein that forms a contractile ring structure (Z ring) at the future cell division site. The regulation of the ring assembly controls the timing and the location of cell division. One of the functions of the FtsZ ring is to recruit other cell division proteins to the septum to produce a new cell wall between the dividing cells. Binds GTP and shows GTPase activity.</text>
</comment>
<evidence type="ECO:0000259" key="10">
    <source>
        <dbReference type="SMART" id="SM00865"/>
    </source>
</evidence>
<keyword evidence="5 7" id="KW-0131">Cell cycle</keyword>
<feature type="compositionally biased region" description="Polar residues" evidence="8">
    <location>
        <begin position="364"/>
        <end position="373"/>
    </location>
</feature>
<evidence type="ECO:0000256" key="1">
    <source>
        <dbReference type="ARBA" id="ARBA00009690"/>
    </source>
</evidence>
<dbReference type="EMBL" id="SMRU01000030">
    <property type="protein sequence ID" value="TDF91393.1"/>
    <property type="molecule type" value="Genomic_DNA"/>
</dbReference>
<name>A0A4R5K8C8_9MICC</name>
<feature type="region of interest" description="Disordered" evidence="8">
    <location>
        <begin position="390"/>
        <end position="409"/>
    </location>
</feature>
<gene>
    <name evidence="5 11" type="primary">ftsZ</name>
    <name evidence="11" type="ORF">E1809_20925</name>
</gene>
<feature type="binding site" evidence="5">
    <location>
        <begin position="18"/>
        <end position="22"/>
    </location>
    <ligand>
        <name>GTP</name>
        <dbReference type="ChEBI" id="CHEBI:37565"/>
    </ligand>
</feature>
<dbReference type="InterPro" id="IPR018316">
    <property type="entry name" value="Tubulin/FtsZ_2-layer-sand-dom"/>
</dbReference>
<dbReference type="InterPro" id="IPR037103">
    <property type="entry name" value="Tubulin/FtsZ-like_C"/>
</dbReference>
<dbReference type="PROSITE" id="PS01134">
    <property type="entry name" value="FTSZ_1"/>
    <property type="match status" value="1"/>
</dbReference>
<reference evidence="11 12" key="1">
    <citation type="submission" date="2019-03" db="EMBL/GenBank/DDBJ databases">
        <title>Whole genome sequence of Arthrobacter sp JH1-1.</title>
        <authorList>
            <person name="Trinh H.N."/>
        </authorList>
    </citation>
    <scope>NUCLEOTIDE SEQUENCE [LARGE SCALE GENOMIC DNA]</scope>
    <source>
        <strain evidence="11 12">JH1-1</strain>
    </source>
</reference>
<dbReference type="InterPro" id="IPR024757">
    <property type="entry name" value="FtsZ_C"/>
</dbReference>
<dbReference type="SMART" id="SM00864">
    <property type="entry name" value="Tubulin"/>
    <property type="match status" value="1"/>
</dbReference>
<dbReference type="OrthoDB" id="9813375at2"/>
<dbReference type="InterPro" id="IPR003008">
    <property type="entry name" value="Tubulin_FtsZ_GTPase"/>
</dbReference>
<dbReference type="NCBIfam" id="TIGR00065">
    <property type="entry name" value="ftsZ"/>
    <property type="match status" value="1"/>
</dbReference>
<feature type="compositionally biased region" description="Basic and acidic residues" evidence="8">
    <location>
        <begin position="398"/>
        <end position="409"/>
    </location>
</feature>
<feature type="domain" description="Tubulin/FtsZ 2-layer sandwich" evidence="10">
    <location>
        <begin position="204"/>
        <end position="321"/>
    </location>
</feature>
<keyword evidence="4 5" id="KW-0717">Septation</keyword>
<dbReference type="InterPro" id="IPR036525">
    <property type="entry name" value="Tubulin/FtsZ_GTPase_sf"/>
</dbReference>